<dbReference type="Proteomes" id="UP000467428">
    <property type="component" value="Chromosome"/>
</dbReference>
<gene>
    <name evidence="2" type="ORF">MARA_29540</name>
</gene>
<keyword evidence="3" id="KW-1185">Reference proteome</keyword>
<evidence type="ECO:0000313" key="3">
    <source>
        <dbReference type="Proteomes" id="UP000467428"/>
    </source>
</evidence>
<proteinExistence type="predicted"/>
<organism evidence="2 3">
    <name type="scientific">Mycolicibacterium arabiense</name>
    <dbReference type="NCBI Taxonomy" id="1286181"/>
    <lineage>
        <taxon>Bacteria</taxon>
        <taxon>Bacillati</taxon>
        <taxon>Actinomycetota</taxon>
        <taxon>Actinomycetes</taxon>
        <taxon>Mycobacteriales</taxon>
        <taxon>Mycobacteriaceae</taxon>
        <taxon>Mycolicibacterium</taxon>
    </lineage>
</organism>
<feature type="compositionally biased region" description="Basic and acidic residues" evidence="1">
    <location>
        <begin position="188"/>
        <end position="198"/>
    </location>
</feature>
<evidence type="ECO:0000256" key="1">
    <source>
        <dbReference type="SAM" id="MobiDB-lite"/>
    </source>
</evidence>
<sequence>MLPSRPTLRSWNPDALAASAAAISAAAESVAGAVGGIDTACTQMPETRAWSGRSHEAASAMFGRASRDASKVSEYAKAVAAALNSGGSAVGQARAALLAKADQVDAGPLNVSDQWVVLIDPVTMSADDIAKLQKLAAEEQGEINTLLTAVGDADEKTANAVAAAGGRFGFVEARPSGDPFDIPTAPGRPRDQVPDPRDPIGLLDQQALRNGDMAISVREVIESENAYGEEVKTVIMQDGSKQVITKKDPFAWPSKQNFISVEQFDKDGNEVSESSSWHDLGNECDYTSVTWPDGSNFTMSMDPTGHRTAGFTTAGGRHQAVPVQLIDNMSLGAGSALSGLEKHVVNGGGLPMLTAESVEDIGRSAKYGGPALGVATTVFDMVMAESGRDACIAAFGGGGGGVGGWALAEGGAMAGAATGPLAPVMVPTLAAGGALLGGWGFAELGKKIGDLVCPY</sequence>
<evidence type="ECO:0000313" key="2">
    <source>
        <dbReference type="EMBL" id="BBY49486.1"/>
    </source>
</evidence>
<protein>
    <submittedName>
        <fullName evidence="2">Uncharacterized protein</fullName>
    </submittedName>
</protein>
<dbReference type="AlphaFoldDB" id="A0A7I7RZQ4"/>
<dbReference type="KEGG" id="marz:MARA_29540"/>
<accession>A0A7I7RZQ4</accession>
<dbReference type="EMBL" id="AP022593">
    <property type="protein sequence ID" value="BBY49486.1"/>
    <property type="molecule type" value="Genomic_DNA"/>
</dbReference>
<feature type="region of interest" description="Disordered" evidence="1">
    <location>
        <begin position="174"/>
        <end position="198"/>
    </location>
</feature>
<geneLocation type="plasmid" evidence="3">
    <name>pjcm18538 dna</name>
</geneLocation>
<dbReference type="SUPFAM" id="SSF140453">
    <property type="entry name" value="EsxAB dimer-like"/>
    <property type="match status" value="1"/>
</dbReference>
<name>A0A7I7RZQ4_9MYCO</name>
<reference evidence="2 3" key="1">
    <citation type="journal article" date="2019" name="Emerg. Microbes Infect.">
        <title>Comprehensive subspecies identification of 175 nontuberculous mycobacteria species based on 7547 genomic profiles.</title>
        <authorList>
            <person name="Matsumoto Y."/>
            <person name="Kinjo T."/>
            <person name="Motooka D."/>
            <person name="Nabeya D."/>
            <person name="Jung N."/>
            <person name="Uechi K."/>
            <person name="Horii T."/>
            <person name="Iida T."/>
            <person name="Fujita J."/>
            <person name="Nakamura S."/>
        </authorList>
    </citation>
    <scope>NUCLEOTIDE SEQUENCE [LARGE SCALE GENOMIC DNA]</scope>
    <source>
        <strain evidence="2 3">JCM 18538</strain>
    </source>
</reference>
<dbReference type="InterPro" id="IPR036689">
    <property type="entry name" value="ESAT-6-like_sf"/>
</dbReference>